<name>A0AB34JEM8_PRYPA</name>
<evidence type="ECO:0000313" key="4">
    <source>
        <dbReference type="Proteomes" id="UP001515480"/>
    </source>
</evidence>
<evidence type="ECO:0000256" key="2">
    <source>
        <dbReference type="SAM" id="MobiDB-lite"/>
    </source>
</evidence>
<accession>A0AB34JEM8</accession>
<sequence length="438" mass="47535">MQVDSALSNSRYAVMLAPMRVDKTETSDASRISNAEEEEELSCLHLNLVHNRRWLHVLFLDFLGLSIQPLRLQIEQNTTARIIRFARVLEPFIQLFDEIEEHALNSASRPMLAAAQDQTRSGGSIDTHLSYGHFYISALSIAPLRLELTFQMQAACDEAELQAFHPSNALIGPALQLLSLQNASLRLDALVLEEVFESGEALLHRVARSYTLQLVTLLYKLIGSLDLLRIPAAVFADVSGGVRHFFQQVPRTFLSPRSAAGGLVTGTAGLAGGVVGGTTIGVLSTYASMARMAGNLLSQLAMDKDFSYKRQLLQQQQANTTRLGLRQGIRAVRGGFSGGLRGIVMQPMQGTREAGAAGFVRGMGRGLVGAVAKPLAGVFMFASKTAEGLSNDARGVTPNARSPDARSGSVMRVRQPRELGDTPDAVLLPYPRAFKMNF</sequence>
<comment type="similarity">
    <text evidence="1">Belongs to the VPS13 family.</text>
</comment>
<evidence type="ECO:0000313" key="3">
    <source>
        <dbReference type="EMBL" id="KAL1519403.1"/>
    </source>
</evidence>
<keyword evidence="4" id="KW-1185">Reference proteome</keyword>
<evidence type="ECO:0008006" key="5">
    <source>
        <dbReference type="Google" id="ProtNLM"/>
    </source>
</evidence>
<reference evidence="3 4" key="1">
    <citation type="journal article" date="2024" name="Science">
        <title>Giant polyketide synthase enzymes in the biosynthesis of giant marine polyether toxins.</title>
        <authorList>
            <person name="Fallon T.R."/>
            <person name="Shende V.V."/>
            <person name="Wierzbicki I.H."/>
            <person name="Pendleton A.L."/>
            <person name="Watervoot N.F."/>
            <person name="Auber R.P."/>
            <person name="Gonzalez D.J."/>
            <person name="Wisecaver J.H."/>
            <person name="Moore B.S."/>
        </authorList>
    </citation>
    <scope>NUCLEOTIDE SEQUENCE [LARGE SCALE GENOMIC DNA]</scope>
    <source>
        <strain evidence="3 4">12B1</strain>
    </source>
</reference>
<protein>
    <recommendedName>
        <fullName evidence="5">Vacuolar protein sorting-associated protein 13 DH-like domain-containing protein</fullName>
    </recommendedName>
</protein>
<dbReference type="AlphaFoldDB" id="A0AB34JEM8"/>
<dbReference type="Proteomes" id="UP001515480">
    <property type="component" value="Unassembled WGS sequence"/>
</dbReference>
<dbReference type="InterPro" id="IPR026847">
    <property type="entry name" value="VPS13"/>
</dbReference>
<dbReference type="PANTHER" id="PTHR16166:SF93">
    <property type="entry name" value="INTERMEMBRANE LIPID TRANSFER PROTEIN VPS13"/>
    <property type="match status" value="1"/>
</dbReference>
<dbReference type="PANTHER" id="PTHR16166">
    <property type="entry name" value="VACUOLAR PROTEIN SORTING-ASSOCIATED PROTEIN VPS13"/>
    <property type="match status" value="1"/>
</dbReference>
<dbReference type="EMBL" id="JBGBPQ010000009">
    <property type="protein sequence ID" value="KAL1519403.1"/>
    <property type="molecule type" value="Genomic_DNA"/>
</dbReference>
<evidence type="ECO:0000256" key="1">
    <source>
        <dbReference type="ARBA" id="ARBA00006545"/>
    </source>
</evidence>
<organism evidence="3 4">
    <name type="scientific">Prymnesium parvum</name>
    <name type="common">Toxic golden alga</name>
    <dbReference type="NCBI Taxonomy" id="97485"/>
    <lineage>
        <taxon>Eukaryota</taxon>
        <taxon>Haptista</taxon>
        <taxon>Haptophyta</taxon>
        <taxon>Prymnesiophyceae</taxon>
        <taxon>Prymnesiales</taxon>
        <taxon>Prymnesiaceae</taxon>
        <taxon>Prymnesium</taxon>
    </lineage>
</organism>
<comment type="caution">
    <text evidence="3">The sequence shown here is derived from an EMBL/GenBank/DDBJ whole genome shotgun (WGS) entry which is preliminary data.</text>
</comment>
<proteinExistence type="inferred from homology"/>
<dbReference type="GO" id="GO:0045053">
    <property type="term" value="P:protein retention in Golgi apparatus"/>
    <property type="evidence" value="ECO:0007669"/>
    <property type="project" value="TreeGrafter"/>
</dbReference>
<dbReference type="GO" id="GO:0006623">
    <property type="term" value="P:protein targeting to vacuole"/>
    <property type="evidence" value="ECO:0007669"/>
    <property type="project" value="TreeGrafter"/>
</dbReference>
<gene>
    <name evidence="3" type="ORF">AB1Y20_022928</name>
</gene>
<feature type="region of interest" description="Disordered" evidence="2">
    <location>
        <begin position="390"/>
        <end position="422"/>
    </location>
</feature>